<keyword evidence="3" id="KW-1185">Reference proteome</keyword>
<comment type="caution">
    <text evidence="2">The sequence shown here is derived from an EMBL/GenBank/DDBJ whole genome shotgun (WGS) entry which is preliminary data.</text>
</comment>
<sequence>MENSLALAGSTGTGTFCAGPAAVAGLYAGAGAGTVVGGFVGAALAAVEGAHFPGDPLPATGGAADEHPGSNSDAATTAATTTAAGREGRGGREGREGRGGRDGRESRNRAVPAGRTNSHPARPDRKGTVCAVVRMFVVIKAPAQVPPGPPRGGPRLSYVPS</sequence>
<feature type="region of interest" description="Disordered" evidence="1">
    <location>
        <begin position="142"/>
        <end position="161"/>
    </location>
</feature>
<feature type="compositionally biased region" description="Low complexity" evidence="1">
    <location>
        <begin position="73"/>
        <end position="85"/>
    </location>
</feature>
<organism evidence="2 3">
    <name type="scientific">Arthrobacter silviterrae</name>
    <dbReference type="NCBI Taxonomy" id="2026658"/>
    <lineage>
        <taxon>Bacteria</taxon>
        <taxon>Bacillati</taxon>
        <taxon>Actinomycetota</taxon>
        <taxon>Actinomycetes</taxon>
        <taxon>Micrococcales</taxon>
        <taxon>Micrococcaceae</taxon>
        <taxon>Arthrobacter</taxon>
    </lineage>
</organism>
<dbReference type="Proteomes" id="UP000479226">
    <property type="component" value="Unassembled WGS sequence"/>
</dbReference>
<proteinExistence type="predicted"/>
<protein>
    <submittedName>
        <fullName evidence="2">Uncharacterized protein</fullName>
    </submittedName>
</protein>
<feature type="compositionally biased region" description="Basic and acidic residues" evidence="1">
    <location>
        <begin position="86"/>
        <end position="108"/>
    </location>
</feature>
<dbReference type="RefSeq" id="WP_165181078.1">
    <property type="nucleotide sequence ID" value="NZ_JAAKZI010000007.1"/>
</dbReference>
<feature type="region of interest" description="Disordered" evidence="1">
    <location>
        <begin position="55"/>
        <end position="127"/>
    </location>
</feature>
<evidence type="ECO:0000256" key="1">
    <source>
        <dbReference type="SAM" id="MobiDB-lite"/>
    </source>
</evidence>
<reference evidence="2 3" key="1">
    <citation type="submission" date="2020-02" db="EMBL/GenBank/DDBJ databases">
        <title>Genome sequence of the type strain DSM 27180 of Arthrobacter silviterrae.</title>
        <authorList>
            <person name="Gao J."/>
            <person name="Sun J."/>
        </authorList>
    </citation>
    <scope>NUCLEOTIDE SEQUENCE [LARGE SCALE GENOMIC DNA]</scope>
    <source>
        <strain evidence="2 3">DSM 27180</strain>
    </source>
</reference>
<dbReference type="EMBL" id="JAAKZI010000007">
    <property type="protein sequence ID" value="NGN82966.1"/>
    <property type="molecule type" value="Genomic_DNA"/>
</dbReference>
<gene>
    <name evidence="2" type="ORF">G6N77_05740</name>
</gene>
<accession>A0ABX0D8K3</accession>
<evidence type="ECO:0000313" key="2">
    <source>
        <dbReference type="EMBL" id="NGN82966.1"/>
    </source>
</evidence>
<name>A0ABX0D8K3_9MICC</name>
<evidence type="ECO:0000313" key="3">
    <source>
        <dbReference type="Proteomes" id="UP000479226"/>
    </source>
</evidence>